<name>A0A3D3RCW9_9PLAN</name>
<feature type="transmembrane region" description="Helical" evidence="2">
    <location>
        <begin position="216"/>
        <end position="239"/>
    </location>
</feature>
<accession>A0A3D3RCW9</accession>
<feature type="transmembrane region" description="Helical" evidence="2">
    <location>
        <begin position="278"/>
        <end position="297"/>
    </location>
</feature>
<dbReference type="EMBL" id="DQAY01000143">
    <property type="protein sequence ID" value="HCO25948.1"/>
    <property type="molecule type" value="Genomic_DNA"/>
</dbReference>
<dbReference type="AlphaFoldDB" id="A0A3D3RCW9"/>
<evidence type="ECO:0000313" key="3">
    <source>
        <dbReference type="EMBL" id="HCO25948.1"/>
    </source>
</evidence>
<sequence length="587" mass="67794">MGDQSDKQITVFTWVSALVFVALLVLCVPLFIRMPLATDVVFYDLQAETALKGGTLYKDIFETNMPGIIWLHMLIRPLIGMSSDALRIVDLLIFSGSVLLLMCWDRRNQNSVSVMLWIGITLFAFYFSLSEWCHFQRDTLILLPALTALWLRRKQVDRILENQQAVSETAQPSVWGWAFLEGLCWATAFWIKPFVAVPALCVWFGSWFLMRQPRKLLVDLSGLLLGGLVLGAVGIIWLWQTGAWPWFYETFTEWNPEYVESRKTGWNTMRFAQFLYRFYPWFLLQLIAVPLALSTVWQCGKQWKQRSSTMQTGQRDSLLLSLMYLGWLFQSYAFQHLFDYVHPPSHLLAIVLTGSYLARRVQIKPLNLVWKTGMVLFVSMVVLSFPNFRTDRIRLWQTCVFHSSDLQLKAKLALMVQVDWEDLAAVRDYLEAQNLKDHELHCYNTTLIYLYPELSIAPATRFVFFDSTLIFCPSHREEILESVKTSPQKMIVTDLLESGFDRKTALAISQNSDQLTPPAYPVSLKGAYPWSQPVVFRAGRYLVHQVNRPLGDFFGRGFIPTEEQVQAFARRQKSKQEKRDSASTSDN</sequence>
<protein>
    <recommendedName>
        <fullName evidence="5">Glycosyltransferase RgtA/B/C/D-like domain-containing protein</fullName>
    </recommendedName>
</protein>
<feature type="transmembrane region" description="Helical" evidence="2">
    <location>
        <begin position="189"/>
        <end position="209"/>
    </location>
</feature>
<reference evidence="3 4" key="1">
    <citation type="journal article" date="2018" name="Nat. Biotechnol.">
        <title>A standardized bacterial taxonomy based on genome phylogeny substantially revises the tree of life.</title>
        <authorList>
            <person name="Parks D.H."/>
            <person name="Chuvochina M."/>
            <person name="Waite D.W."/>
            <person name="Rinke C."/>
            <person name="Skarshewski A."/>
            <person name="Chaumeil P.A."/>
            <person name="Hugenholtz P."/>
        </authorList>
    </citation>
    <scope>NUCLEOTIDE SEQUENCE [LARGE SCALE GENOMIC DNA]</scope>
    <source>
        <strain evidence="3">UBA9375</strain>
    </source>
</reference>
<keyword evidence="2" id="KW-0472">Membrane</keyword>
<evidence type="ECO:0000256" key="1">
    <source>
        <dbReference type="SAM" id="MobiDB-lite"/>
    </source>
</evidence>
<evidence type="ECO:0008006" key="5">
    <source>
        <dbReference type="Google" id="ProtNLM"/>
    </source>
</evidence>
<organism evidence="3 4">
    <name type="scientific">Gimesia maris</name>
    <dbReference type="NCBI Taxonomy" id="122"/>
    <lineage>
        <taxon>Bacteria</taxon>
        <taxon>Pseudomonadati</taxon>
        <taxon>Planctomycetota</taxon>
        <taxon>Planctomycetia</taxon>
        <taxon>Planctomycetales</taxon>
        <taxon>Planctomycetaceae</taxon>
        <taxon>Gimesia</taxon>
    </lineage>
</organism>
<keyword evidence="2" id="KW-1133">Transmembrane helix</keyword>
<proteinExistence type="predicted"/>
<feature type="transmembrane region" description="Helical" evidence="2">
    <location>
        <begin position="318"/>
        <end position="338"/>
    </location>
</feature>
<dbReference type="Proteomes" id="UP000263642">
    <property type="component" value="Unassembled WGS sequence"/>
</dbReference>
<evidence type="ECO:0000313" key="4">
    <source>
        <dbReference type="Proteomes" id="UP000263642"/>
    </source>
</evidence>
<feature type="transmembrane region" description="Helical" evidence="2">
    <location>
        <begin position="85"/>
        <end position="104"/>
    </location>
</feature>
<keyword evidence="2" id="KW-0812">Transmembrane</keyword>
<feature type="region of interest" description="Disordered" evidence="1">
    <location>
        <begin position="568"/>
        <end position="587"/>
    </location>
</feature>
<evidence type="ECO:0000256" key="2">
    <source>
        <dbReference type="SAM" id="Phobius"/>
    </source>
</evidence>
<feature type="transmembrane region" description="Helical" evidence="2">
    <location>
        <begin position="12"/>
        <end position="32"/>
    </location>
</feature>
<feature type="transmembrane region" description="Helical" evidence="2">
    <location>
        <begin position="111"/>
        <end position="129"/>
    </location>
</feature>
<comment type="caution">
    <text evidence="3">The sequence shown here is derived from an EMBL/GenBank/DDBJ whole genome shotgun (WGS) entry which is preliminary data.</text>
</comment>
<gene>
    <name evidence="3" type="ORF">DIT97_24050</name>
</gene>
<feature type="transmembrane region" description="Helical" evidence="2">
    <location>
        <begin position="368"/>
        <end position="388"/>
    </location>
</feature>